<keyword evidence="1" id="KW-0472">Membrane</keyword>
<evidence type="ECO:0000256" key="1">
    <source>
        <dbReference type="SAM" id="Phobius"/>
    </source>
</evidence>
<evidence type="ECO:0000313" key="2">
    <source>
        <dbReference type="EMBL" id="KAB0876698.1"/>
    </source>
</evidence>
<feature type="transmembrane region" description="Helical" evidence="1">
    <location>
        <begin position="5"/>
        <end position="25"/>
    </location>
</feature>
<dbReference type="RefSeq" id="WP_076726357.1">
    <property type="nucleotide sequence ID" value="NZ_JAVSDN010000003.1"/>
</dbReference>
<protein>
    <submittedName>
        <fullName evidence="2">DUF2645 family protein</fullName>
    </submittedName>
</protein>
<dbReference type="Pfam" id="PF10840">
    <property type="entry name" value="DUF2645"/>
    <property type="match status" value="1"/>
</dbReference>
<feature type="transmembrane region" description="Helical" evidence="1">
    <location>
        <begin position="55"/>
        <end position="72"/>
    </location>
</feature>
<keyword evidence="1" id="KW-1133">Transmembrane helix</keyword>
<proteinExistence type="predicted"/>
<sequence>MKYKLLTLCIIWFGVSVFWVIIFSVQDKEWWIGQGEIKNICDLVYYIEEDDSRNTGIIFSLPVFFPAVYAILIKKNHHWLIWLTTLAIAGYWLWQFFIRYQLCLW</sequence>
<reference evidence="2 3" key="1">
    <citation type="submission" date="2019-09" db="EMBL/GenBank/DDBJ databases">
        <title>Prevalence, distribution, and phylogeny of type two toxin-antitoxin genes possessed by Cronobacter species where C. sakazakii homologs follow sequence type lineages.</title>
        <authorList>
            <person name="Finkelstein S."/>
            <person name="Negrete F."/>
            <person name="Jang H."/>
            <person name="Gopinath G.R."/>
            <person name="Tall B.D."/>
        </authorList>
    </citation>
    <scope>NUCLEOTIDE SEQUENCE [LARGE SCALE GENOMIC DNA]</scope>
    <source>
        <strain evidence="2 3">MOD1_Comp4</strain>
    </source>
</reference>
<dbReference type="EMBL" id="WAGF01000016">
    <property type="protein sequence ID" value="KAB0876698.1"/>
    <property type="molecule type" value="Genomic_DNA"/>
</dbReference>
<dbReference type="InterPro" id="IPR022553">
    <property type="entry name" value="DUF2645"/>
</dbReference>
<comment type="caution">
    <text evidence="2">The sequence shown here is derived from an EMBL/GenBank/DDBJ whole genome shotgun (WGS) entry which is preliminary data.</text>
</comment>
<name>A0AAN5X1N0_CROSK</name>
<accession>A0AAN5X1N0</accession>
<feature type="transmembrane region" description="Helical" evidence="1">
    <location>
        <begin position="79"/>
        <end position="98"/>
    </location>
</feature>
<gene>
    <name evidence="2" type="ORF">FZI38_16720</name>
</gene>
<dbReference type="Proteomes" id="UP000439917">
    <property type="component" value="Unassembled WGS sequence"/>
</dbReference>
<dbReference type="AlphaFoldDB" id="A0AAN5X1N0"/>
<keyword evidence="1" id="KW-0812">Transmembrane</keyword>
<evidence type="ECO:0000313" key="3">
    <source>
        <dbReference type="Proteomes" id="UP000439917"/>
    </source>
</evidence>
<organism evidence="2 3">
    <name type="scientific">Cronobacter sakazakii</name>
    <name type="common">Enterobacter sakazakii</name>
    <dbReference type="NCBI Taxonomy" id="28141"/>
    <lineage>
        <taxon>Bacteria</taxon>
        <taxon>Pseudomonadati</taxon>
        <taxon>Pseudomonadota</taxon>
        <taxon>Gammaproteobacteria</taxon>
        <taxon>Enterobacterales</taxon>
        <taxon>Enterobacteriaceae</taxon>
        <taxon>Cronobacter</taxon>
    </lineage>
</organism>